<keyword evidence="1" id="KW-0378">Hydrolase</keyword>
<dbReference type="EMBL" id="DRTV01000093">
    <property type="protein sequence ID" value="HHF58022.1"/>
    <property type="molecule type" value="Genomic_DNA"/>
</dbReference>
<dbReference type="SUPFAM" id="SSF55144">
    <property type="entry name" value="LigT-like"/>
    <property type="match status" value="1"/>
</dbReference>
<dbReference type="NCBIfam" id="TIGR02258">
    <property type="entry name" value="2_5_ligase"/>
    <property type="match status" value="1"/>
</dbReference>
<name>A0A7C5I4D4_UNCW3</name>
<evidence type="ECO:0000256" key="1">
    <source>
        <dbReference type="ARBA" id="ARBA00022801"/>
    </source>
</evidence>
<accession>A0A7C5I4D4</accession>
<dbReference type="GO" id="GO:0008664">
    <property type="term" value="F:RNA 2',3'-cyclic 3'-phosphodiesterase activity"/>
    <property type="evidence" value="ECO:0007669"/>
    <property type="project" value="InterPro"/>
</dbReference>
<dbReference type="Gene3D" id="3.90.1140.10">
    <property type="entry name" value="Cyclic phosphodiesterase"/>
    <property type="match status" value="1"/>
</dbReference>
<proteinExistence type="predicted"/>
<dbReference type="Proteomes" id="UP000886014">
    <property type="component" value="Unassembled WGS sequence"/>
</dbReference>
<sequence>SLLEILEKRLSHSGTFTLKLKSFGFFPDIRRPRVFWVGVEDRGENLKKLWKEIENIVPKFGVSRDNRSFTPHLTLARIKRPVKIKKSSLEELKEFESSSFNVDTLVFYKSVLTSEGPIYTKIKEIKL</sequence>
<evidence type="ECO:0000313" key="2">
    <source>
        <dbReference type="EMBL" id="HHF58022.1"/>
    </source>
</evidence>
<dbReference type="PANTHER" id="PTHR35561:SF1">
    <property type="entry name" value="RNA 2',3'-CYCLIC PHOSPHODIESTERASE"/>
    <property type="match status" value="1"/>
</dbReference>
<dbReference type="InterPro" id="IPR004175">
    <property type="entry name" value="RNA_CPDase"/>
</dbReference>
<dbReference type="AlphaFoldDB" id="A0A7C5I4D4"/>
<dbReference type="GO" id="GO:0004113">
    <property type="term" value="F:2',3'-cyclic-nucleotide 3'-phosphodiesterase activity"/>
    <property type="evidence" value="ECO:0007669"/>
    <property type="project" value="InterPro"/>
</dbReference>
<dbReference type="Pfam" id="PF13563">
    <property type="entry name" value="2_5_RNA_ligase2"/>
    <property type="match status" value="1"/>
</dbReference>
<comment type="caution">
    <text evidence="2">The sequence shown here is derived from an EMBL/GenBank/DDBJ whole genome shotgun (WGS) entry which is preliminary data.</text>
</comment>
<feature type="non-terminal residue" evidence="2">
    <location>
        <position position="1"/>
    </location>
</feature>
<dbReference type="PANTHER" id="PTHR35561">
    <property type="entry name" value="RNA 2',3'-CYCLIC PHOSPHODIESTERASE"/>
    <property type="match status" value="1"/>
</dbReference>
<reference evidence="2" key="1">
    <citation type="journal article" date="2020" name="mSystems">
        <title>Genome- and Community-Level Interaction Insights into Carbon Utilization and Element Cycling Functions of Hydrothermarchaeota in Hydrothermal Sediment.</title>
        <authorList>
            <person name="Zhou Z."/>
            <person name="Liu Y."/>
            <person name="Xu W."/>
            <person name="Pan J."/>
            <person name="Luo Z.H."/>
            <person name="Li M."/>
        </authorList>
    </citation>
    <scope>NUCLEOTIDE SEQUENCE [LARGE SCALE GENOMIC DNA]</scope>
    <source>
        <strain evidence="2">HyVt-94</strain>
    </source>
</reference>
<organism evidence="2">
    <name type="scientific">candidate division WOR-3 bacterium</name>
    <dbReference type="NCBI Taxonomy" id="2052148"/>
    <lineage>
        <taxon>Bacteria</taxon>
        <taxon>Bacteria division WOR-3</taxon>
    </lineage>
</organism>
<dbReference type="InterPro" id="IPR009097">
    <property type="entry name" value="Cyclic_Pdiesterase"/>
</dbReference>
<protein>
    <submittedName>
        <fullName evidence="2">RNA 2',3'-cyclic phosphodiesterase</fullName>
    </submittedName>
</protein>
<gene>
    <name evidence="2" type="primary">thpR</name>
    <name evidence="2" type="ORF">ENL41_01195</name>
</gene>